<reference evidence="6 7" key="1">
    <citation type="submission" date="2019-03" db="EMBL/GenBank/DDBJ databases">
        <title>Empedobacter tilapiae sp. nov., isolated from an intestine of Nile tilapia Oreochromis niloticus.</title>
        <authorList>
            <person name="Kim Y.-O."/>
            <person name="Yoon J.-H."/>
        </authorList>
    </citation>
    <scope>NUCLEOTIDE SEQUENCE [LARGE SCALE GENOMIC DNA]</scope>
    <source>
        <strain evidence="6 7">MRS2</strain>
    </source>
</reference>
<dbReference type="InterPro" id="IPR002376">
    <property type="entry name" value="Formyl_transf_N"/>
</dbReference>
<evidence type="ECO:0000313" key="7">
    <source>
        <dbReference type="Proteomes" id="UP000297998"/>
    </source>
</evidence>
<dbReference type="GO" id="GO:0005737">
    <property type="term" value="C:cytoplasm"/>
    <property type="evidence" value="ECO:0007669"/>
    <property type="project" value="TreeGrafter"/>
</dbReference>
<evidence type="ECO:0000256" key="4">
    <source>
        <dbReference type="ARBA" id="ARBA00022755"/>
    </source>
</evidence>
<dbReference type="SUPFAM" id="SSF53328">
    <property type="entry name" value="Formyltransferase"/>
    <property type="match status" value="1"/>
</dbReference>
<dbReference type="OrthoDB" id="1092294at2"/>
<dbReference type="InterPro" id="IPR036477">
    <property type="entry name" value="Formyl_transf_N_sf"/>
</dbReference>
<keyword evidence="3 6" id="KW-0808">Transferase</keyword>
<dbReference type="AlphaFoldDB" id="A0A4Z1AWX6"/>
<dbReference type="GO" id="GO:0006189">
    <property type="term" value="P:'de novo' IMP biosynthetic process"/>
    <property type="evidence" value="ECO:0007669"/>
    <property type="project" value="TreeGrafter"/>
</dbReference>
<keyword evidence="4" id="KW-0658">Purine biosynthesis</keyword>
<dbReference type="Gene3D" id="3.40.50.170">
    <property type="entry name" value="Formyl transferase, N-terminal domain"/>
    <property type="match status" value="1"/>
</dbReference>
<gene>
    <name evidence="6" type="ORF">E4J94_12800</name>
</gene>
<dbReference type="RefSeq" id="WP_135836193.1">
    <property type="nucleotide sequence ID" value="NZ_SRPE01000009.1"/>
</dbReference>
<dbReference type="Pfam" id="PF00551">
    <property type="entry name" value="Formyl_trans_N"/>
    <property type="match status" value="1"/>
</dbReference>
<proteinExistence type="predicted"/>
<dbReference type="EMBL" id="SRPE01000009">
    <property type="protein sequence ID" value="TGN24523.1"/>
    <property type="molecule type" value="Genomic_DNA"/>
</dbReference>
<dbReference type="PANTHER" id="PTHR43369:SF2">
    <property type="entry name" value="PHOSPHORIBOSYLGLYCINAMIDE FORMYLTRANSFERASE"/>
    <property type="match status" value="1"/>
</dbReference>
<accession>A0A4Z1AWX6</accession>
<evidence type="ECO:0000256" key="1">
    <source>
        <dbReference type="ARBA" id="ARBA00005054"/>
    </source>
</evidence>
<keyword evidence="7" id="KW-1185">Reference proteome</keyword>
<organism evidence="6 7">
    <name type="scientific">Empedobacter tilapiae</name>
    <dbReference type="NCBI Taxonomy" id="2491114"/>
    <lineage>
        <taxon>Bacteria</taxon>
        <taxon>Pseudomonadati</taxon>
        <taxon>Bacteroidota</taxon>
        <taxon>Flavobacteriia</taxon>
        <taxon>Flavobacteriales</taxon>
        <taxon>Weeksellaceae</taxon>
        <taxon>Empedobacter</taxon>
    </lineage>
</organism>
<evidence type="ECO:0000259" key="5">
    <source>
        <dbReference type="Pfam" id="PF00551"/>
    </source>
</evidence>
<dbReference type="GO" id="GO:0004644">
    <property type="term" value="F:phosphoribosylglycinamide formyltransferase activity"/>
    <property type="evidence" value="ECO:0007669"/>
    <property type="project" value="UniProtKB-EC"/>
</dbReference>
<dbReference type="PANTHER" id="PTHR43369">
    <property type="entry name" value="PHOSPHORIBOSYLGLYCINAMIDE FORMYLTRANSFERASE"/>
    <property type="match status" value="1"/>
</dbReference>
<evidence type="ECO:0000313" key="6">
    <source>
        <dbReference type="EMBL" id="TGN24523.1"/>
    </source>
</evidence>
<sequence length="234" mass="26964">MIRQPKIAVISYNTPHRKTQDVLHGLKAKGYQNVKIFALPFVQRENPFTPIYQHRPSKAIQIVPIIFCENFNYDFELTTAETLNNQLINYKADFVIIAGAGLLPDELVENHKIINTHPGFLPLTRGLDSLKWAITKGVEIGVTTHFVDTEADAGFLIEQQYVPVYTNDTFHSLAYRQYEIEIEMLVNSIELIPTFSEFKSLSSNEFEASRRMPKTIEENLMQAFEVYKEKYKTV</sequence>
<dbReference type="EC" id="2.1.2.2" evidence="2"/>
<feature type="domain" description="Formyl transferase N-terminal" evidence="5">
    <location>
        <begin position="64"/>
        <end position="188"/>
    </location>
</feature>
<dbReference type="Proteomes" id="UP000297998">
    <property type="component" value="Unassembled WGS sequence"/>
</dbReference>
<comment type="pathway">
    <text evidence="1">Purine metabolism; IMP biosynthesis via de novo pathway; N(2)-formyl-N(1)-(5-phospho-D-ribosyl)glycinamide from N(1)-(5-phospho-D-ribosyl)glycinamide (10-formyl THF route): step 1/1.</text>
</comment>
<comment type="caution">
    <text evidence="6">The sequence shown here is derived from an EMBL/GenBank/DDBJ whole genome shotgun (WGS) entry which is preliminary data.</text>
</comment>
<evidence type="ECO:0000256" key="2">
    <source>
        <dbReference type="ARBA" id="ARBA00012254"/>
    </source>
</evidence>
<name>A0A4Z1AWX6_9FLAO</name>
<protein>
    <recommendedName>
        <fullName evidence="2">phosphoribosylglycinamide formyltransferase 1</fullName>
        <ecNumber evidence="2">2.1.2.2</ecNumber>
    </recommendedName>
</protein>
<evidence type="ECO:0000256" key="3">
    <source>
        <dbReference type="ARBA" id="ARBA00022679"/>
    </source>
</evidence>